<reference evidence="2 3" key="1">
    <citation type="submission" date="2017-08" db="EMBL/GenBank/DDBJ databases">
        <title>Infants hospitalized years apart are colonized by the same room-sourced microbial strains.</title>
        <authorList>
            <person name="Brooks B."/>
            <person name="Olm M.R."/>
            <person name="Firek B.A."/>
            <person name="Baker R."/>
            <person name="Thomas B.C."/>
            <person name="Morowitz M.J."/>
            <person name="Banfield J.F."/>
        </authorList>
    </citation>
    <scope>NUCLEOTIDE SEQUENCE [LARGE SCALE GENOMIC DNA]</scope>
    <source>
        <strain evidence="2">S2_003_000_R2_14</strain>
    </source>
</reference>
<evidence type="ECO:0000313" key="2">
    <source>
        <dbReference type="EMBL" id="PZR15469.1"/>
    </source>
</evidence>
<dbReference type="AlphaFoldDB" id="A0A2W5TIP7"/>
<feature type="region of interest" description="Disordered" evidence="1">
    <location>
        <begin position="1"/>
        <end position="25"/>
    </location>
</feature>
<name>A0A2W5TIP7_9BACT</name>
<organism evidence="2 3">
    <name type="scientific">Archangium gephyra</name>
    <dbReference type="NCBI Taxonomy" id="48"/>
    <lineage>
        <taxon>Bacteria</taxon>
        <taxon>Pseudomonadati</taxon>
        <taxon>Myxococcota</taxon>
        <taxon>Myxococcia</taxon>
        <taxon>Myxococcales</taxon>
        <taxon>Cystobacterineae</taxon>
        <taxon>Archangiaceae</taxon>
        <taxon>Archangium</taxon>
    </lineage>
</organism>
<feature type="compositionally biased region" description="Basic and acidic residues" evidence="1">
    <location>
        <begin position="14"/>
        <end position="24"/>
    </location>
</feature>
<accession>A0A2W5TIP7</accession>
<evidence type="ECO:0000256" key="1">
    <source>
        <dbReference type="SAM" id="MobiDB-lite"/>
    </source>
</evidence>
<proteinExistence type="predicted"/>
<comment type="caution">
    <text evidence="2">The sequence shown here is derived from an EMBL/GenBank/DDBJ whole genome shotgun (WGS) entry which is preliminary data.</text>
</comment>
<feature type="compositionally biased region" description="Polar residues" evidence="1">
    <location>
        <begin position="1"/>
        <end position="11"/>
    </location>
</feature>
<dbReference type="Proteomes" id="UP000249061">
    <property type="component" value="Unassembled WGS sequence"/>
</dbReference>
<evidence type="ECO:0000313" key="3">
    <source>
        <dbReference type="Proteomes" id="UP000249061"/>
    </source>
</evidence>
<protein>
    <submittedName>
        <fullName evidence="2">Uncharacterized protein</fullName>
    </submittedName>
</protein>
<dbReference type="EMBL" id="QFQP01000005">
    <property type="protein sequence ID" value="PZR15469.1"/>
    <property type="molecule type" value="Genomic_DNA"/>
</dbReference>
<sequence length="71" mass="7365">MPIKSLSSTTPKLPRAEPIKKNVEAPRAAAPVDSFCEVIEVKGNGGSGRPTITRAGNDQCVVAPPPLIITA</sequence>
<gene>
    <name evidence="2" type="ORF">DI536_08455</name>
</gene>